<evidence type="ECO:0000256" key="8">
    <source>
        <dbReference type="ARBA" id="ARBA00022723"/>
    </source>
</evidence>
<keyword evidence="14" id="KW-0449">Lipoprotein</keyword>
<evidence type="ECO:0000256" key="4">
    <source>
        <dbReference type="ARBA" id="ARBA00022475"/>
    </source>
</evidence>
<organism evidence="19 20">
    <name type="scientific">Orbilia brochopaga</name>
    <dbReference type="NCBI Taxonomy" id="3140254"/>
    <lineage>
        <taxon>Eukaryota</taxon>
        <taxon>Fungi</taxon>
        <taxon>Dikarya</taxon>
        <taxon>Ascomycota</taxon>
        <taxon>Pezizomycotina</taxon>
        <taxon>Orbiliomycetes</taxon>
        <taxon>Orbiliales</taxon>
        <taxon>Orbiliaceae</taxon>
        <taxon>Orbilia</taxon>
    </lineage>
</organism>
<feature type="chain" id="PRO_5043911705" description="CFEM domain-containing protein" evidence="17">
    <location>
        <begin position="19"/>
        <end position="185"/>
    </location>
</feature>
<evidence type="ECO:0000256" key="11">
    <source>
        <dbReference type="ARBA" id="ARBA00023136"/>
    </source>
</evidence>
<evidence type="ECO:0000256" key="14">
    <source>
        <dbReference type="ARBA" id="ARBA00023288"/>
    </source>
</evidence>
<feature type="signal peptide" evidence="17">
    <location>
        <begin position="1"/>
        <end position="18"/>
    </location>
</feature>
<feature type="domain" description="CFEM" evidence="18">
    <location>
        <begin position="1"/>
        <end position="121"/>
    </location>
</feature>
<evidence type="ECO:0000256" key="1">
    <source>
        <dbReference type="ARBA" id="ARBA00004609"/>
    </source>
</evidence>
<feature type="binding site" description="axial binding residue" evidence="15">
    <location>
        <position position="44"/>
    </location>
    <ligand>
        <name>heme</name>
        <dbReference type="ChEBI" id="CHEBI:30413"/>
    </ligand>
    <ligandPart>
        <name>Fe</name>
        <dbReference type="ChEBI" id="CHEBI:18248"/>
    </ligandPart>
</feature>
<reference evidence="19 20" key="1">
    <citation type="submission" date="2019-10" db="EMBL/GenBank/DDBJ databases">
        <authorList>
            <person name="Palmer J.M."/>
        </authorList>
    </citation>
    <scope>NUCLEOTIDE SEQUENCE [LARGE SCALE GENOMIC DNA]</scope>
    <source>
        <strain evidence="19 20">TWF696</strain>
    </source>
</reference>
<gene>
    <name evidence="19" type="ORF">TWF696_006631</name>
</gene>
<sequence length="185" mass="18386">MKLIATVVVFGTIAAVSGQDISLPECAEPCIMEGLGSSNCATTDYACQCSDTKALDAILACVQDSCGPSQIPGLSSPLYPLALLAVIAAASAICAEFGGPVATDTSSPDVATVTSTVVSEVTARVTSAANMTSDSKMTTTSTRMMSGTTTQQTPTTTGTQNAAFKMTIGGGFGAVAALVGLLAGL</sequence>
<keyword evidence="4" id="KW-1003">Cell membrane</keyword>
<evidence type="ECO:0000256" key="13">
    <source>
        <dbReference type="ARBA" id="ARBA00023180"/>
    </source>
</evidence>
<evidence type="ECO:0000313" key="19">
    <source>
        <dbReference type="EMBL" id="KAK6346506.1"/>
    </source>
</evidence>
<dbReference type="InterPro" id="IPR008427">
    <property type="entry name" value="Extracellular_membr_CFEM_dom"/>
</dbReference>
<dbReference type="GO" id="GO:0098552">
    <property type="term" value="C:side of membrane"/>
    <property type="evidence" value="ECO:0007669"/>
    <property type="project" value="UniProtKB-KW"/>
</dbReference>
<feature type="disulfide bond" evidence="15">
    <location>
        <begin position="26"/>
        <end position="66"/>
    </location>
</feature>
<feature type="disulfide bond" evidence="15">
    <location>
        <begin position="30"/>
        <end position="61"/>
    </location>
</feature>
<evidence type="ECO:0000256" key="15">
    <source>
        <dbReference type="PROSITE-ProRule" id="PRU01356"/>
    </source>
</evidence>
<dbReference type="Pfam" id="PF05730">
    <property type="entry name" value="CFEM"/>
    <property type="match status" value="1"/>
</dbReference>
<evidence type="ECO:0000256" key="7">
    <source>
        <dbReference type="ARBA" id="ARBA00022622"/>
    </source>
</evidence>
<protein>
    <recommendedName>
        <fullName evidence="18">CFEM domain-containing protein</fullName>
    </recommendedName>
</protein>
<evidence type="ECO:0000256" key="10">
    <source>
        <dbReference type="ARBA" id="ARBA00023004"/>
    </source>
</evidence>
<evidence type="ECO:0000256" key="16">
    <source>
        <dbReference type="SAM" id="MobiDB-lite"/>
    </source>
</evidence>
<evidence type="ECO:0000256" key="12">
    <source>
        <dbReference type="ARBA" id="ARBA00023157"/>
    </source>
</evidence>
<evidence type="ECO:0000259" key="18">
    <source>
        <dbReference type="PROSITE" id="PS52012"/>
    </source>
</evidence>
<keyword evidence="7" id="KW-0336">GPI-anchor</keyword>
<keyword evidence="5" id="KW-0964">Secreted</keyword>
<dbReference type="InterPro" id="IPR051735">
    <property type="entry name" value="CFEM_domain"/>
</dbReference>
<dbReference type="Proteomes" id="UP001375240">
    <property type="component" value="Unassembled WGS sequence"/>
</dbReference>
<comment type="caution">
    <text evidence="15">Lacks conserved residue(s) required for the propagation of feature annotation.</text>
</comment>
<proteinExistence type="inferred from homology"/>
<accession>A0AAV9UVN9</accession>
<comment type="caution">
    <text evidence="19">The sequence shown here is derived from an EMBL/GenBank/DDBJ whole genome shotgun (WGS) entry which is preliminary data.</text>
</comment>
<keyword evidence="6 15" id="KW-0349">Heme</keyword>
<evidence type="ECO:0000256" key="3">
    <source>
        <dbReference type="ARBA" id="ARBA00010031"/>
    </source>
</evidence>
<evidence type="ECO:0000256" key="5">
    <source>
        <dbReference type="ARBA" id="ARBA00022525"/>
    </source>
</evidence>
<comment type="similarity">
    <text evidence="3">Belongs to the RBT5 family.</text>
</comment>
<comment type="subcellular location">
    <subcellularLocation>
        <location evidence="1">Cell membrane</location>
        <topology evidence="1">Lipid-anchor</topology>
        <topology evidence="1">GPI-anchor</topology>
    </subcellularLocation>
    <subcellularLocation>
        <location evidence="2">Secreted</location>
    </subcellularLocation>
</comment>
<keyword evidence="9 17" id="KW-0732">Signal</keyword>
<keyword evidence="13" id="KW-0325">Glycoprotein</keyword>
<keyword evidence="12 15" id="KW-1015">Disulfide bond</keyword>
<dbReference type="SMART" id="SM00747">
    <property type="entry name" value="CFEM"/>
    <property type="match status" value="1"/>
</dbReference>
<evidence type="ECO:0000256" key="2">
    <source>
        <dbReference type="ARBA" id="ARBA00004613"/>
    </source>
</evidence>
<dbReference type="PANTHER" id="PTHR37928">
    <property type="entry name" value="CFEM DOMAIN PROTEIN (AFU_ORTHOLOGUE AFUA_6G14090)"/>
    <property type="match status" value="1"/>
</dbReference>
<name>A0AAV9UVN9_9PEZI</name>
<dbReference type="GO" id="GO:0005886">
    <property type="term" value="C:plasma membrane"/>
    <property type="evidence" value="ECO:0007669"/>
    <property type="project" value="UniProtKB-SubCell"/>
</dbReference>
<dbReference type="EMBL" id="JAVHNQ010000005">
    <property type="protein sequence ID" value="KAK6346506.1"/>
    <property type="molecule type" value="Genomic_DNA"/>
</dbReference>
<dbReference type="PROSITE" id="PS52012">
    <property type="entry name" value="CFEM"/>
    <property type="match status" value="1"/>
</dbReference>
<keyword evidence="11" id="KW-0472">Membrane</keyword>
<evidence type="ECO:0000256" key="9">
    <source>
        <dbReference type="ARBA" id="ARBA00022729"/>
    </source>
</evidence>
<dbReference type="GO" id="GO:0046872">
    <property type="term" value="F:metal ion binding"/>
    <property type="evidence" value="ECO:0007669"/>
    <property type="project" value="UniProtKB-UniRule"/>
</dbReference>
<evidence type="ECO:0000313" key="20">
    <source>
        <dbReference type="Proteomes" id="UP001375240"/>
    </source>
</evidence>
<dbReference type="GO" id="GO:0005576">
    <property type="term" value="C:extracellular region"/>
    <property type="evidence" value="ECO:0007669"/>
    <property type="project" value="UniProtKB-SubCell"/>
</dbReference>
<dbReference type="AlphaFoldDB" id="A0AAV9UVN9"/>
<keyword evidence="8 15" id="KW-0479">Metal-binding</keyword>
<feature type="region of interest" description="Disordered" evidence="16">
    <location>
        <begin position="130"/>
        <end position="157"/>
    </location>
</feature>
<keyword evidence="10 15" id="KW-0408">Iron</keyword>
<keyword evidence="20" id="KW-1185">Reference proteome</keyword>
<feature type="disulfide bond" evidence="15">
    <location>
        <begin position="40"/>
        <end position="47"/>
    </location>
</feature>
<evidence type="ECO:0000256" key="6">
    <source>
        <dbReference type="ARBA" id="ARBA00022617"/>
    </source>
</evidence>
<dbReference type="PANTHER" id="PTHR37928:SF2">
    <property type="entry name" value="GPI ANCHORED CFEM DOMAIN PROTEIN (AFU_ORTHOLOGUE AFUA_6G10580)"/>
    <property type="match status" value="1"/>
</dbReference>
<evidence type="ECO:0000256" key="17">
    <source>
        <dbReference type="SAM" id="SignalP"/>
    </source>
</evidence>